<dbReference type="GO" id="GO:0005682">
    <property type="term" value="C:U5 snRNP"/>
    <property type="evidence" value="ECO:0007669"/>
    <property type="project" value="InterPro"/>
</dbReference>
<keyword evidence="2" id="KW-1185">Reference proteome</keyword>
<evidence type="ECO:0000313" key="2">
    <source>
        <dbReference type="Proteomes" id="UP000026915"/>
    </source>
</evidence>
<gene>
    <name evidence="1" type="ORF">TCM_027619</name>
</gene>
<dbReference type="HOGENOM" id="CLU_2363876_0_0_1"/>
<protein>
    <submittedName>
        <fullName evidence="1">Uncharacterized protein</fullName>
    </submittedName>
</protein>
<dbReference type="InParanoid" id="A0A061G9X8"/>
<sequence>MNLFNLNKEREEGYFIVDGNFVEYRNDNEIKDVWLDNVEVDTKYIGKTSATTNNEDNNEVGTQDLSFQDIGIMKRRIVDVLKPGETVILHDDSYSV</sequence>
<proteinExistence type="predicted"/>
<dbReference type="OMA" id="FQDIGIM"/>
<accession>A0A061G9X8</accession>
<dbReference type="EMBL" id="CM001884">
    <property type="protein sequence ID" value="EOY26198.1"/>
    <property type="molecule type" value="Genomic_DNA"/>
</dbReference>
<name>A0A061G9X8_THECC</name>
<evidence type="ECO:0000313" key="1">
    <source>
        <dbReference type="EMBL" id="EOY26198.1"/>
    </source>
</evidence>
<reference evidence="1 2" key="1">
    <citation type="journal article" date="2013" name="Genome Biol.">
        <title>The genome sequence of the most widely cultivated cacao type and its use to identify candidate genes regulating pod color.</title>
        <authorList>
            <person name="Motamayor J.C."/>
            <person name="Mockaitis K."/>
            <person name="Schmutz J."/>
            <person name="Haiminen N."/>
            <person name="Iii D.L."/>
            <person name="Cornejo O."/>
            <person name="Findley S.D."/>
            <person name="Zheng P."/>
            <person name="Utro F."/>
            <person name="Royaert S."/>
            <person name="Saski C."/>
            <person name="Jenkins J."/>
            <person name="Podicheti R."/>
            <person name="Zhao M."/>
            <person name="Scheffler B.E."/>
            <person name="Stack J.C."/>
            <person name="Feltus F.A."/>
            <person name="Mustiga G.M."/>
            <person name="Amores F."/>
            <person name="Phillips W."/>
            <person name="Marelli J.P."/>
            <person name="May G.D."/>
            <person name="Shapiro H."/>
            <person name="Ma J."/>
            <person name="Bustamante C.D."/>
            <person name="Schnell R.J."/>
            <person name="Main D."/>
            <person name="Gilbert D."/>
            <person name="Parida L."/>
            <person name="Kuhn D.N."/>
        </authorList>
    </citation>
    <scope>NUCLEOTIDE SEQUENCE [LARGE SCALE GENOMIC DNA]</scope>
    <source>
        <strain evidence="2">cv. Matina 1-6</strain>
    </source>
</reference>
<dbReference type="PANTHER" id="PTHR13138">
    <property type="entry name" value="PROTEIN LIN1"/>
    <property type="match status" value="1"/>
</dbReference>
<dbReference type="Gramene" id="EOY26198">
    <property type="protein sequence ID" value="EOY26198"/>
    <property type="gene ID" value="TCM_027619"/>
</dbReference>
<organism evidence="1 2">
    <name type="scientific">Theobroma cacao</name>
    <name type="common">Cacao</name>
    <name type="synonym">Cocoa</name>
    <dbReference type="NCBI Taxonomy" id="3641"/>
    <lineage>
        <taxon>Eukaryota</taxon>
        <taxon>Viridiplantae</taxon>
        <taxon>Streptophyta</taxon>
        <taxon>Embryophyta</taxon>
        <taxon>Tracheophyta</taxon>
        <taxon>Spermatophyta</taxon>
        <taxon>Magnoliopsida</taxon>
        <taxon>eudicotyledons</taxon>
        <taxon>Gunneridae</taxon>
        <taxon>Pentapetalae</taxon>
        <taxon>rosids</taxon>
        <taxon>malvids</taxon>
        <taxon>Malvales</taxon>
        <taxon>Malvaceae</taxon>
        <taxon>Byttnerioideae</taxon>
        <taxon>Theobroma</taxon>
    </lineage>
</organism>
<dbReference type="eggNOG" id="KOG2950">
    <property type="taxonomic scope" value="Eukaryota"/>
</dbReference>
<dbReference type="InterPro" id="IPR039905">
    <property type="entry name" value="CD2BP2/Lin1"/>
</dbReference>
<dbReference type="STRING" id="3641.A0A061G9X8"/>
<dbReference type="PANTHER" id="PTHR13138:SF3">
    <property type="entry name" value="CD2 ANTIGEN CYTOPLASMIC TAIL-BINDING PROTEIN 2"/>
    <property type="match status" value="1"/>
</dbReference>
<dbReference type="Proteomes" id="UP000026915">
    <property type="component" value="Chromosome 6"/>
</dbReference>
<dbReference type="AlphaFoldDB" id="A0A061G9X8"/>